<dbReference type="EMBL" id="JBHSIT010000017">
    <property type="protein sequence ID" value="MFC4913433.1"/>
    <property type="molecule type" value="Genomic_DNA"/>
</dbReference>
<reference evidence="3" key="1">
    <citation type="journal article" date="2019" name="Int. J. Syst. Evol. Microbiol.">
        <title>The Global Catalogue of Microorganisms (GCM) 10K type strain sequencing project: providing services to taxonomists for standard genome sequencing and annotation.</title>
        <authorList>
            <consortium name="The Broad Institute Genomics Platform"/>
            <consortium name="The Broad Institute Genome Sequencing Center for Infectious Disease"/>
            <person name="Wu L."/>
            <person name="Ma J."/>
        </authorList>
    </citation>
    <scope>NUCLEOTIDE SEQUENCE [LARGE SCALE GENOMIC DNA]</scope>
    <source>
        <strain evidence="3">KLKA75</strain>
    </source>
</reference>
<feature type="compositionally biased region" description="Basic and acidic residues" evidence="1">
    <location>
        <begin position="34"/>
        <end position="44"/>
    </location>
</feature>
<organism evidence="2 3">
    <name type="scientific">Actinomadura gamaensis</name>
    <dbReference type="NCBI Taxonomy" id="1763541"/>
    <lineage>
        <taxon>Bacteria</taxon>
        <taxon>Bacillati</taxon>
        <taxon>Actinomycetota</taxon>
        <taxon>Actinomycetes</taxon>
        <taxon>Streptosporangiales</taxon>
        <taxon>Thermomonosporaceae</taxon>
        <taxon>Actinomadura</taxon>
    </lineage>
</organism>
<evidence type="ECO:0000313" key="3">
    <source>
        <dbReference type="Proteomes" id="UP001595872"/>
    </source>
</evidence>
<dbReference type="InterPro" id="IPR053140">
    <property type="entry name" value="GDSL_Rv0518-like"/>
</dbReference>
<gene>
    <name evidence="2" type="ORF">ACFPCY_39470</name>
</gene>
<dbReference type="RefSeq" id="WP_378264350.1">
    <property type="nucleotide sequence ID" value="NZ_JBHSIT010000017.1"/>
</dbReference>
<sequence length="65" mass="6564">MLRVRLSNRYGTTPLRVAGLTIAASAGGAAAKGDTLDPRHDSGDGLHPNGAGYEAMAAAVDLDSL</sequence>
<accession>A0ABV9UD11</accession>
<dbReference type="InterPro" id="IPR036514">
    <property type="entry name" value="SGNH_hydro_sf"/>
</dbReference>
<feature type="region of interest" description="Disordered" evidence="1">
    <location>
        <begin position="30"/>
        <end position="50"/>
    </location>
</feature>
<evidence type="ECO:0000256" key="1">
    <source>
        <dbReference type="SAM" id="MobiDB-lite"/>
    </source>
</evidence>
<evidence type="ECO:0008006" key="4">
    <source>
        <dbReference type="Google" id="ProtNLM"/>
    </source>
</evidence>
<protein>
    <recommendedName>
        <fullName evidence="4">GDSL-like lipase/acylhydrolase family protein</fullName>
    </recommendedName>
</protein>
<dbReference type="Gene3D" id="3.40.50.1110">
    <property type="entry name" value="SGNH hydrolase"/>
    <property type="match status" value="1"/>
</dbReference>
<dbReference type="Proteomes" id="UP001595872">
    <property type="component" value="Unassembled WGS sequence"/>
</dbReference>
<dbReference type="PANTHER" id="PTHR43784">
    <property type="entry name" value="GDSL-LIKE LIPASE/ACYLHYDROLASE, PUTATIVE (AFU_ORTHOLOGUE AFUA_2G00820)-RELATED"/>
    <property type="match status" value="1"/>
</dbReference>
<name>A0ABV9UD11_9ACTN</name>
<dbReference type="PANTHER" id="PTHR43784:SF2">
    <property type="entry name" value="GDSL-LIKE LIPASE_ACYLHYDROLASE, PUTATIVE (AFU_ORTHOLOGUE AFUA_2G00820)-RELATED"/>
    <property type="match status" value="1"/>
</dbReference>
<keyword evidence="3" id="KW-1185">Reference proteome</keyword>
<proteinExistence type="predicted"/>
<dbReference type="SUPFAM" id="SSF52266">
    <property type="entry name" value="SGNH hydrolase"/>
    <property type="match status" value="1"/>
</dbReference>
<evidence type="ECO:0000313" key="2">
    <source>
        <dbReference type="EMBL" id="MFC4913433.1"/>
    </source>
</evidence>
<comment type="caution">
    <text evidence="2">The sequence shown here is derived from an EMBL/GenBank/DDBJ whole genome shotgun (WGS) entry which is preliminary data.</text>
</comment>